<dbReference type="InterPro" id="IPR029132">
    <property type="entry name" value="CBAH/NAAA_C"/>
</dbReference>
<keyword evidence="8" id="KW-0732">Signal</keyword>
<evidence type="ECO:0000256" key="16">
    <source>
        <dbReference type="ARBA" id="ARBA00040588"/>
    </source>
</evidence>
<evidence type="ECO:0000313" key="22">
    <source>
        <dbReference type="WBParaSite" id="ACRNAN_scaffold141.g17820.t1"/>
    </source>
</evidence>
<comment type="similarity">
    <text evidence="5 17">Belongs to the acid ceramidase family.</text>
</comment>
<evidence type="ECO:0000256" key="6">
    <source>
        <dbReference type="ARBA" id="ARBA00011891"/>
    </source>
</evidence>
<dbReference type="GO" id="GO:0016020">
    <property type="term" value="C:membrane"/>
    <property type="evidence" value="ECO:0007669"/>
    <property type="project" value="GOC"/>
</dbReference>
<evidence type="ECO:0000256" key="1">
    <source>
        <dbReference type="ARBA" id="ARBA00004371"/>
    </source>
</evidence>
<evidence type="ECO:0000256" key="7">
    <source>
        <dbReference type="ARBA" id="ARBA00022525"/>
    </source>
</evidence>
<sequence length="395" mass="45010">MIMLKMRHSQNLYDQDPYQDFCILDNNTNLYQPNNNPAAVPWFTLDLDKDPIDRWQEIGQKYGPNIKSLIGSLTSWLIPLLERFGINNGYNMTITFMETIIFPKIPAPYKDEIVGMANASGLQLGEIVIYNIFYEIFTVCTSIVANDDNGHIYHARNLDFGLLLGWDNQTHEWAVTERLRTMIFNLNWTRNGQTVFKSVQFAGYTGILSGMKEGGFTVTVDDRFMAEGGIIGLIRWLLGAEYKFTTWLTRELFENNTIASFNDALDHLKNTPIMAPVYYIVGGANPWEGAILARSLNQTDIHSQFNQTNAEDGWYLLETNYDQGIEVLYLDDRRTPGHACMKKLGRSNVGFQGLFNVMSSKSNLNMLTTYTVLMSAQTGAFETYIQTCSHPCYAW</sequence>
<dbReference type="WBParaSite" id="ACRNAN_scaffold141.g17820.t1">
    <property type="protein sequence ID" value="ACRNAN_scaffold141.g17820.t1"/>
    <property type="gene ID" value="ACRNAN_scaffold141.g17820"/>
</dbReference>
<dbReference type="InterPro" id="IPR029130">
    <property type="entry name" value="Acid_ceramidase_N"/>
</dbReference>
<dbReference type="PANTHER" id="PTHR28583:SF1">
    <property type="entry name" value="ACID CERAMIDASE"/>
    <property type="match status" value="1"/>
</dbReference>
<evidence type="ECO:0000313" key="21">
    <source>
        <dbReference type="Proteomes" id="UP000887540"/>
    </source>
</evidence>
<evidence type="ECO:0000256" key="3">
    <source>
        <dbReference type="ARBA" id="ARBA00004760"/>
    </source>
</evidence>
<dbReference type="PANTHER" id="PTHR28583">
    <property type="entry name" value="ACID AMIDASE"/>
    <property type="match status" value="1"/>
</dbReference>
<comment type="pathway">
    <text evidence="3">Lipid metabolism; sphingolipid metabolism.</text>
</comment>
<feature type="domain" description="Acid ceramidase N-terminal" evidence="20">
    <location>
        <begin position="39"/>
        <end position="75"/>
    </location>
</feature>
<evidence type="ECO:0000259" key="19">
    <source>
        <dbReference type="Pfam" id="PF02275"/>
    </source>
</evidence>
<evidence type="ECO:0000256" key="13">
    <source>
        <dbReference type="ARBA" id="ARBA00023157"/>
    </source>
</evidence>
<dbReference type="PIRSF" id="PIRSF017632">
    <property type="entry name" value="Acid_ceramidase-like"/>
    <property type="match status" value="1"/>
</dbReference>
<evidence type="ECO:0000256" key="17">
    <source>
        <dbReference type="PIRNR" id="PIRNR017632"/>
    </source>
</evidence>
<keyword evidence="9 17" id="KW-0378">Hydrolase</keyword>
<evidence type="ECO:0000256" key="5">
    <source>
        <dbReference type="ARBA" id="ARBA00005730"/>
    </source>
</evidence>
<dbReference type="Gene3D" id="3.60.60.10">
    <property type="entry name" value="Penicillin V Acylase, Chain A"/>
    <property type="match status" value="1"/>
</dbReference>
<dbReference type="GO" id="GO:0005764">
    <property type="term" value="C:lysosome"/>
    <property type="evidence" value="ECO:0007669"/>
    <property type="project" value="UniProtKB-SubCell"/>
</dbReference>
<evidence type="ECO:0000256" key="8">
    <source>
        <dbReference type="ARBA" id="ARBA00022729"/>
    </source>
</evidence>
<keyword evidence="15" id="KW-0458">Lysosome</keyword>
<evidence type="ECO:0000259" key="20">
    <source>
        <dbReference type="Pfam" id="PF15508"/>
    </source>
</evidence>
<evidence type="ECO:0000256" key="10">
    <source>
        <dbReference type="ARBA" id="ARBA00022919"/>
    </source>
</evidence>
<dbReference type="EC" id="3.5.1.23" evidence="6"/>
<dbReference type="AlphaFoldDB" id="A0A914CUA6"/>
<keyword evidence="11 17" id="KW-0443">Lipid metabolism</keyword>
<comment type="pathway">
    <text evidence="4">Sphingolipid metabolism.</text>
</comment>
<dbReference type="GO" id="GO:0005576">
    <property type="term" value="C:extracellular region"/>
    <property type="evidence" value="ECO:0007669"/>
    <property type="project" value="UniProtKB-SubCell"/>
</dbReference>
<dbReference type="GO" id="GO:0006631">
    <property type="term" value="P:fatty acid metabolic process"/>
    <property type="evidence" value="ECO:0007669"/>
    <property type="project" value="InterPro"/>
</dbReference>
<keyword evidence="10" id="KW-0746">Sphingolipid metabolism</keyword>
<evidence type="ECO:0000256" key="18">
    <source>
        <dbReference type="PIRSR" id="PIRSR017632-1"/>
    </source>
</evidence>
<evidence type="ECO:0000256" key="12">
    <source>
        <dbReference type="ARBA" id="ARBA00023145"/>
    </source>
</evidence>
<keyword evidence="21" id="KW-1185">Reference proteome</keyword>
<keyword evidence="14" id="KW-0325">Glycoprotein</keyword>
<evidence type="ECO:0000256" key="9">
    <source>
        <dbReference type="ARBA" id="ARBA00022801"/>
    </source>
</evidence>
<dbReference type="Pfam" id="PF02275">
    <property type="entry name" value="CBAH"/>
    <property type="match status" value="1"/>
</dbReference>
<name>A0A914CUA6_9BILA</name>
<dbReference type="GO" id="GO:0006665">
    <property type="term" value="P:sphingolipid metabolic process"/>
    <property type="evidence" value="ECO:0007669"/>
    <property type="project" value="UniProtKB-KW"/>
</dbReference>
<evidence type="ECO:0000256" key="2">
    <source>
        <dbReference type="ARBA" id="ARBA00004613"/>
    </source>
</evidence>
<evidence type="ECO:0000256" key="15">
    <source>
        <dbReference type="ARBA" id="ARBA00023228"/>
    </source>
</evidence>
<keyword evidence="13" id="KW-1015">Disulfide bond</keyword>
<evidence type="ECO:0000256" key="14">
    <source>
        <dbReference type="ARBA" id="ARBA00023180"/>
    </source>
</evidence>
<feature type="active site" description="Nucleophile" evidence="18">
    <location>
        <position position="140"/>
    </location>
</feature>
<dbReference type="GO" id="GO:0017064">
    <property type="term" value="F:fatty acid amide hydrolase activity"/>
    <property type="evidence" value="ECO:0007669"/>
    <property type="project" value="InterPro"/>
</dbReference>
<keyword evidence="7" id="KW-0964">Secreted</keyword>
<comment type="subcellular location">
    <subcellularLocation>
        <location evidence="1">Lysosome</location>
    </subcellularLocation>
    <subcellularLocation>
        <location evidence="2">Secreted</location>
    </subcellularLocation>
</comment>
<dbReference type="Pfam" id="PF15508">
    <property type="entry name" value="NAAA-beta"/>
    <property type="match status" value="1"/>
</dbReference>
<evidence type="ECO:0000256" key="11">
    <source>
        <dbReference type="ARBA" id="ARBA00023098"/>
    </source>
</evidence>
<protein>
    <recommendedName>
        <fullName evidence="16">Acid ceramidase</fullName>
        <ecNumber evidence="6">3.5.1.23</ecNumber>
    </recommendedName>
</protein>
<keyword evidence="12" id="KW-0865">Zymogen</keyword>
<dbReference type="Proteomes" id="UP000887540">
    <property type="component" value="Unplaced"/>
</dbReference>
<feature type="domain" description="Choloylglycine hydrolase/NAAA C-terminal" evidence="19">
    <location>
        <begin position="140"/>
        <end position="286"/>
    </location>
</feature>
<dbReference type="FunFam" id="3.60.60.10:FF:000006">
    <property type="entry name" value="N-acylethanolamine-hydrolyzing acid amidase"/>
    <property type="match status" value="1"/>
</dbReference>
<reference evidence="22" key="1">
    <citation type="submission" date="2022-11" db="UniProtKB">
        <authorList>
            <consortium name="WormBaseParasite"/>
        </authorList>
    </citation>
    <scope>IDENTIFICATION</scope>
</reference>
<proteinExistence type="inferred from homology"/>
<organism evidence="21 22">
    <name type="scientific">Acrobeloides nanus</name>
    <dbReference type="NCBI Taxonomy" id="290746"/>
    <lineage>
        <taxon>Eukaryota</taxon>
        <taxon>Metazoa</taxon>
        <taxon>Ecdysozoa</taxon>
        <taxon>Nematoda</taxon>
        <taxon>Chromadorea</taxon>
        <taxon>Rhabditida</taxon>
        <taxon>Tylenchina</taxon>
        <taxon>Cephalobomorpha</taxon>
        <taxon>Cephaloboidea</taxon>
        <taxon>Cephalobidae</taxon>
        <taxon>Acrobeloides</taxon>
    </lineage>
</organism>
<evidence type="ECO:0000256" key="4">
    <source>
        <dbReference type="ARBA" id="ARBA00004991"/>
    </source>
</evidence>
<dbReference type="InterPro" id="IPR016699">
    <property type="entry name" value="Acid_ceramidase-like"/>
</dbReference>
<dbReference type="GO" id="GO:0017040">
    <property type="term" value="F:N-acylsphingosine amidohydrolase activity"/>
    <property type="evidence" value="ECO:0007669"/>
    <property type="project" value="UniProtKB-EC"/>
</dbReference>
<accession>A0A914CUA6</accession>